<sequence length="302" mass="34255">MRTNLSSSQIPAIKRAIQLIRKVAKQKSAITGEPSPIDCLSLNDVQNAVSKAFHFGSFKELVLDAEKHPEPLRLDYQNIEDNTWLSIRENIMDELKVFEDDDSVSLAIRSAINLCCWFPAPERNLGYLKGIADSLVELNDMFSIGEVCEKTLSITINLSSSDHRWMYASAQSVGFEEVSDLCYQKDDVVLFNSGIDNSGDKPAHKFTLELNDNFHNRQLLPQFAVSDARETLRDKFRPAVAIIRGEFSYHYSILGVYLSNDEEEFVEKVKSLGMSQDVMDASLRYSLFGKDNDDYRWITSKA</sequence>
<gene>
    <name evidence="1" type="ORF">QX249_11255</name>
</gene>
<name>A0AAW8Q0A2_VIBPH</name>
<evidence type="ECO:0000313" key="1">
    <source>
        <dbReference type="EMBL" id="MDS1821241.1"/>
    </source>
</evidence>
<organism evidence="1 2">
    <name type="scientific">Vibrio parahaemolyticus</name>
    <dbReference type="NCBI Taxonomy" id="670"/>
    <lineage>
        <taxon>Bacteria</taxon>
        <taxon>Pseudomonadati</taxon>
        <taxon>Pseudomonadota</taxon>
        <taxon>Gammaproteobacteria</taxon>
        <taxon>Vibrionales</taxon>
        <taxon>Vibrionaceae</taxon>
        <taxon>Vibrio</taxon>
    </lineage>
</organism>
<evidence type="ECO:0000313" key="2">
    <source>
        <dbReference type="Proteomes" id="UP001253193"/>
    </source>
</evidence>
<accession>A0AAW8Q0A2</accession>
<protein>
    <submittedName>
        <fullName evidence="1">Uncharacterized protein</fullName>
    </submittedName>
</protein>
<dbReference type="AlphaFoldDB" id="A0AAW8Q0A2"/>
<comment type="caution">
    <text evidence="1">The sequence shown here is derived from an EMBL/GenBank/DDBJ whole genome shotgun (WGS) entry which is preliminary data.</text>
</comment>
<dbReference type="EMBL" id="JAUHGG010000003">
    <property type="protein sequence ID" value="MDS1821241.1"/>
    <property type="molecule type" value="Genomic_DNA"/>
</dbReference>
<reference evidence="1" key="1">
    <citation type="submission" date="2023-06" db="EMBL/GenBank/DDBJ databases">
        <title>Genomic Diversity of Vibrio spp. and Metagenomic Analysis of Pathogens in Florida Gulf Coastal Waters Following Hurricane Ian.</title>
        <authorList>
            <person name="Brumfield K.D."/>
        </authorList>
    </citation>
    <scope>NUCLEOTIDE SEQUENCE</scope>
    <source>
        <strain evidence="1">WBS2B-138</strain>
    </source>
</reference>
<dbReference type="RefSeq" id="WP_311020112.1">
    <property type="nucleotide sequence ID" value="NZ_JAUHGG010000003.1"/>
</dbReference>
<dbReference type="Proteomes" id="UP001253193">
    <property type="component" value="Unassembled WGS sequence"/>
</dbReference>
<proteinExistence type="predicted"/>